<gene>
    <name evidence="1" type="ORF">A0U93_03000</name>
</gene>
<name>A0A1U9KMR5_9PROT</name>
<dbReference type="STRING" id="320497.A0U93_03000"/>
<proteinExistence type="predicted"/>
<organism evidence="1 2">
    <name type="scientific">Neoasaia chiangmaiensis</name>
    <dbReference type="NCBI Taxonomy" id="320497"/>
    <lineage>
        <taxon>Bacteria</taxon>
        <taxon>Pseudomonadati</taxon>
        <taxon>Pseudomonadota</taxon>
        <taxon>Alphaproteobacteria</taxon>
        <taxon>Acetobacterales</taxon>
        <taxon>Acetobacteraceae</taxon>
        <taxon>Neoasaia</taxon>
    </lineage>
</organism>
<evidence type="ECO:0000313" key="1">
    <source>
        <dbReference type="EMBL" id="AQS87077.1"/>
    </source>
</evidence>
<keyword evidence="2" id="KW-1185">Reference proteome</keyword>
<protein>
    <submittedName>
        <fullName evidence="1">Uncharacterized protein</fullName>
    </submittedName>
</protein>
<sequence length="149" mass="16265">MAGSILWSLVLALHILCIAYWVGGGAFLTLTLRNSITLLEPAARLNVQLQTYSRYCRGLRHIVPVTLLTGWALVFHVGGFAMVPWPINAMQLLGLVMTAVYLSVELGPLRAARRAIRPQPALFNTIRNRIVIMLALGALTILCAAMGTI</sequence>
<evidence type="ECO:0000313" key="2">
    <source>
        <dbReference type="Proteomes" id="UP000188604"/>
    </source>
</evidence>
<dbReference type="EMBL" id="CP014691">
    <property type="protein sequence ID" value="AQS87077.1"/>
    <property type="molecule type" value="Genomic_DNA"/>
</dbReference>
<accession>A0A1U9KMR5</accession>
<dbReference type="OrthoDB" id="8419862at2"/>
<dbReference type="RefSeq" id="WP_077806045.1">
    <property type="nucleotide sequence ID" value="NZ_BJXS01000004.1"/>
</dbReference>
<reference evidence="1 2" key="1">
    <citation type="submission" date="2016-03" db="EMBL/GenBank/DDBJ databases">
        <title>Acetic acid bacteria sequencing.</title>
        <authorList>
            <person name="Brandt J."/>
            <person name="Jakob F."/>
            <person name="Vogel R.F."/>
        </authorList>
    </citation>
    <scope>NUCLEOTIDE SEQUENCE [LARGE SCALE GENOMIC DNA]</scope>
    <source>
        <strain evidence="1 2">NBRC 101099</strain>
    </source>
</reference>
<dbReference type="Proteomes" id="UP000188604">
    <property type="component" value="Chromosome"/>
</dbReference>
<dbReference type="KEGG" id="nch:A0U93_03000"/>
<dbReference type="AlphaFoldDB" id="A0A1U9KMR5"/>